<dbReference type="PANTHER" id="PTHR20952:SF0">
    <property type="entry name" value="ADP-RIBOSYLATION FACTOR-LIKE PROTEIN 6-INTERACTING PROTEIN 1"/>
    <property type="match status" value="1"/>
</dbReference>
<feature type="transmembrane region" description="Helical" evidence="5">
    <location>
        <begin position="140"/>
        <end position="157"/>
    </location>
</feature>
<dbReference type="GO" id="GO:0016020">
    <property type="term" value="C:membrane"/>
    <property type="evidence" value="ECO:0007669"/>
    <property type="project" value="UniProtKB-SubCell"/>
</dbReference>
<keyword evidence="3 5" id="KW-1133">Transmembrane helix</keyword>
<evidence type="ECO:0000313" key="8">
    <source>
        <dbReference type="Proteomes" id="UP001054837"/>
    </source>
</evidence>
<dbReference type="Pfam" id="PF24456">
    <property type="entry name" value="RHD_RETREG1-3"/>
    <property type="match status" value="1"/>
</dbReference>
<comment type="subcellular location">
    <subcellularLocation>
        <location evidence="1">Membrane</location>
        <topology evidence="1">Multi-pass membrane protein</topology>
    </subcellularLocation>
</comment>
<dbReference type="GO" id="GO:0005783">
    <property type="term" value="C:endoplasmic reticulum"/>
    <property type="evidence" value="ECO:0007669"/>
    <property type="project" value="UniProtKB-ARBA"/>
</dbReference>
<evidence type="ECO:0000256" key="1">
    <source>
        <dbReference type="ARBA" id="ARBA00004141"/>
    </source>
</evidence>
<feature type="transmembrane region" description="Helical" evidence="5">
    <location>
        <begin position="73"/>
        <end position="97"/>
    </location>
</feature>
<dbReference type="InterPro" id="IPR057282">
    <property type="entry name" value="RETREG1-3-like_RHD"/>
</dbReference>
<feature type="transmembrane region" description="Helical" evidence="5">
    <location>
        <begin position="48"/>
        <end position="67"/>
    </location>
</feature>
<dbReference type="InterPro" id="IPR052114">
    <property type="entry name" value="ER_autophagy_membrane_reg"/>
</dbReference>
<evidence type="ECO:0000256" key="3">
    <source>
        <dbReference type="ARBA" id="ARBA00022989"/>
    </source>
</evidence>
<organism evidence="7 8">
    <name type="scientific">Caerostris darwini</name>
    <dbReference type="NCBI Taxonomy" id="1538125"/>
    <lineage>
        <taxon>Eukaryota</taxon>
        <taxon>Metazoa</taxon>
        <taxon>Ecdysozoa</taxon>
        <taxon>Arthropoda</taxon>
        <taxon>Chelicerata</taxon>
        <taxon>Arachnida</taxon>
        <taxon>Araneae</taxon>
        <taxon>Araneomorphae</taxon>
        <taxon>Entelegynae</taxon>
        <taxon>Araneoidea</taxon>
        <taxon>Araneidae</taxon>
        <taxon>Caerostris</taxon>
    </lineage>
</organism>
<evidence type="ECO:0000256" key="2">
    <source>
        <dbReference type="ARBA" id="ARBA00022692"/>
    </source>
</evidence>
<dbReference type="Proteomes" id="UP001054837">
    <property type="component" value="Unassembled WGS sequence"/>
</dbReference>
<proteinExistence type="predicted"/>
<protein>
    <submittedName>
        <fullName evidence="7">ADP-ribosylation factor-like protein 6-interacting protein 1</fullName>
    </submittedName>
</protein>
<evidence type="ECO:0000259" key="6">
    <source>
        <dbReference type="Pfam" id="PF24456"/>
    </source>
</evidence>
<keyword evidence="8" id="KW-1185">Reference proteome</keyword>
<dbReference type="AlphaFoldDB" id="A0AAV4NU01"/>
<dbReference type="CDD" id="cd22559">
    <property type="entry name" value="Arl6IP1"/>
    <property type="match status" value="1"/>
</dbReference>
<keyword evidence="4 5" id="KW-0472">Membrane</keyword>
<keyword evidence="2 5" id="KW-0812">Transmembrane</keyword>
<name>A0AAV4NU01_9ARAC</name>
<gene>
    <name evidence="7" type="primary">Arl6ip1</name>
    <name evidence="7" type="ORF">CDAR_392431</name>
</gene>
<evidence type="ECO:0000256" key="4">
    <source>
        <dbReference type="ARBA" id="ARBA00023136"/>
    </source>
</evidence>
<dbReference type="EMBL" id="BPLQ01002052">
    <property type="protein sequence ID" value="GIX88284.1"/>
    <property type="molecule type" value="Genomic_DNA"/>
</dbReference>
<dbReference type="PANTHER" id="PTHR20952">
    <property type="entry name" value="ADP-RIBOSYLATION-LIKE FACTOR 6-INTERACTING PROTEIN"/>
    <property type="match status" value="1"/>
</dbReference>
<feature type="domain" description="RETREG1-3/ARL6IP-like N-terminal reticulon-homology" evidence="6">
    <location>
        <begin position="31"/>
        <end position="192"/>
    </location>
</feature>
<feature type="transmembrane region" description="Helical" evidence="5">
    <location>
        <begin position="163"/>
        <end position="179"/>
    </location>
</feature>
<comment type="caution">
    <text evidence="7">The sequence shown here is derived from an EMBL/GenBank/DDBJ whole genome shotgun (WGS) entry which is preliminary data.</text>
</comment>
<evidence type="ECO:0000256" key="5">
    <source>
        <dbReference type="SAM" id="Phobius"/>
    </source>
</evidence>
<evidence type="ECO:0000313" key="7">
    <source>
        <dbReference type="EMBL" id="GIX88284.1"/>
    </source>
</evidence>
<accession>A0AAV4NU01</accession>
<reference evidence="7 8" key="1">
    <citation type="submission" date="2021-06" db="EMBL/GenBank/DDBJ databases">
        <title>Caerostris darwini draft genome.</title>
        <authorList>
            <person name="Kono N."/>
            <person name="Arakawa K."/>
        </authorList>
    </citation>
    <scope>NUCLEOTIDE SEQUENCE [LARGE SCALE GENOMIC DNA]</scope>
</reference>
<sequence>MAEGSVSQTEGVSQKSEQELVKLCKRRLENWREVLVHFDAFLTWEKPYYPGIIGAVVSFMFFMIWYFDPSVLTALSILGIIGCVLDYVVPILSASVFDSSKWTGTQERKYEDICHGFVENYLRTKFMWDSVRQIKETKPYLYFVGVLGTLLFTAWIGNLIHNGFLTYIFVLFICLLPGIKSSNGFKKHISKVMAMINGITGQSKKNK</sequence>